<proteinExistence type="predicted"/>
<evidence type="ECO:0000259" key="3">
    <source>
        <dbReference type="Pfam" id="PF13026"/>
    </source>
</evidence>
<feature type="domain" description="DUF3887" evidence="3">
    <location>
        <begin position="29"/>
        <end position="118"/>
    </location>
</feature>
<organism evidence="4 5">
    <name type="scientific">Pedobacter antarcticus 4BY</name>
    <dbReference type="NCBI Taxonomy" id="1358423"/>
    <lineage>
        <taxon>Bacteria</taxon>
        <taxon>Pseudomonadati</taxon>
        <taxon>Bacteroidota</taxon>
        <taxon>Sphingobacteriia</taxon>
        <taxon>Sphingobacteriales</taxon>
        <taxon>Sphingobacteriaceae</taxon>
        <taxon>Pedobacter</taxon>
    </lineage>
</organism>
<dbReference type="eggNOG" id="COG1073">
    <property type="taxonomic scope" value="Bacteria"/>
</dbReference>
<protein>
    <submittedName>
        <fullName evidence="4">Dienelactone hydrolase</fullName>
    </submittedName>
</protein>
<name>A0A081PLF6_9SPHI</name>
<feature type="chain" id="PRO_5001761971" evidence="1">
    <location>
        <begin position="20"/>
        <end position="437"/>
    </location>
</feature>
<sequence length="437" mass="48259">MKKITLLLLMLLSGTGVFAQGMFALFNRSEDFFKLLEEGKFTDAQNYFDPTLKDKVKIEELQKLWSDLRTNLGEFELADPVKSKTEGEYFTVTVEAKFARATQAFLLAYNKEEKMVGFFLQPKSNAAVYLNPAYANPALYTEKNISVNTPGHELAAVLTVPAEGTNFPMVVLVHGSGPSDMDETMGPNKPFKDLAAGLAAKGIASIRYVKRTMVYAGEFSGVFTVKEETIDDAAAALKIALQTPGVDKKQVYILGHSLGGMLAPRIAALVPETKGIILAAAPARKMVDILIEQNQYLYDHSKDTTAQTKAQLDFALKALEQGRINQLGQLKADSVILGLPASYWVDLNQYNQVEAAQKLNKRILVIQGEQDFQVGVKDYEIWKAALDKKKNATLKLYPDLNHLLSSQVEKGDLRQYDSPSSVSETFINDIVAWIKGG</sequence>
<dbReference type="InterPro" id="IPR024981">
    <property type="entry name" value="DUF3887"/>
</dbReference>
<dbReference type="Proteomes" id="UP000028007">
    <property type="component" value="Unassembled WGS sequence"/>
</dbReference>
<dbReference type="EMBL" id="JNFF01000013">
    <property type="protein sequence ID" value="KEQ31529.1"/>
    <property type="molecule type" value="Genomic_DNA"/>
</dbReference>
<dbReference type="SUPFAM" id="SSF53474">
    <property type="entry name" value="alpha/beta-Hydrolases"/>
    <property type="match status" value="1"/>
</dbReference>
<dbReference type="GO" id="GO:0052689">
    <property type="term" value="F:carboxylic ester hydrolase activity"/>
    <property type="evidence" value="ECO:0007669"/>
    <property type="project" value="TreeGrafter"/>
</dbReference>
<dbReference type="RefSeq" id="WP_037437966.1">
    <property type="nucleotide sequence ID" value="NZ_JNFF01000013.1"/>
</dbReference>
<dbReference type="OrthoDB" id="9809549at2"/>
<dbReference type="InterPro" id="IPR053145">
    <property type="entry name" value="AB_hydrolase_Est10"/>
</dbReference>
<feature type="domain" description="Serine aminopeptidase S33" evidence="2">
    <location>
        <begin position="191"/>
        <end position="404"/>
    </location>
</feature>
<keyword evidence="4" id="KW-0378">Hydrolase</keyword>
<dbReference type="InterPro" id="IPR029058">
    <property type="entry name" value="AB_hydrolase_fold"/>
</dbReference>
<keyword evidence="5" id="KW-1185">Reference proteome</keyword>
<dbReference type="InterPro" id="IPR022742">
    <property type="entry name" value="Hydrolase_4"/>
</dbReference>
<evidence type="ECO:0000313" key="5">
    <source>
        <dbReference type="Proteomes" id="UP000028007"/>
    </source>
</evidence>
<dbReference type="Gene3D" id="3.10.450.590">
    <property type="match status" value="1"/>
</dbReference>
<comment type="caution">
    <text evidence="4">The sequence shown here is derived from an EMBL/GenBank/DDBJ whole genome shotgun (WGS) entry which is preliminary data.</text>
</comment>
<keyword evidence="1" id="KW-0732">Signal</keyword>
<evidence type="ECO:0000256" key="1">
    <source>
        <dbReference type="SAM" id="SignalP"/>
    </source>
</evidence>
<accession>A0A081PLF6</accession>
<dbReference type="Pfam" id="PF12146">
    <property type="entry name" value="Hydrolase_4"/>
    <property type="match status" value="1"/>
</dbReference>
<dbReference type="Pfam" id="PF13026">
    <property type="entry name" value="DUF3887"/>
    <property type="match status" value="1"/>
</dbReference>
<dbReference type="PANTHER" id="PTHR43265:SF1">
    <property type="entry name" value="ESTERASE ESTD"/>
    <property type="match status" value="1"/>
</dbReference>
<dbReference type="PANTHER" id="PTHR43265">
    <property type="entry name" value="ESTERASE ESTD"/>
    <property type="match status" value="1"/>
</dbReference>
<evidence type="ECO:0000259" key="2">
    <source>
        <dbReference type="Pfam" id="PF12146"/>
    </source>
</evidence>
<dbReference type="Gene3D" id="3.40.50.1820">
    <property type="entry name" value="alpha/beta hydrolase"/>
    <property type="match status" value="1"/>
</dbReference>
<feature type="signal peptide" evidence="1">
    <location>
        <begin position="1"/>
        <end position="19"/>
    </location>
</feature>
<reference evidence="4 5" key="1">
    <citation type="journal article" date="1992" name="Int. J. Syst. Bacteriol.">
        <title>Sphingobacterium antarcticus sp. nov. a Psychrotrophic Bacterium from the Soils of Schirmacher Oasis, Antarctica.</title>
        <authorList>
            <person name="Shivaji S."/>
            <person name="Ray M.K."/>
            <person name="Rao N.S."/>
            <person name="Saiserr L."/>
            <person name="Jagannadham M.V."/>
            <person name="Kumar G.S."/>
            <person name="Reddy G."/>
            <person name="Bhargava P.M."/>
        </authorList>
    </citation>
    <scope>NUCLEOTIDE SEQUENCE [LARGE SCALE GENOMIC DNA]</scope>
    <source>
        <strain evidence="4 5">4BY</strain>
    </source>
</reference>
<dbReference type="AlphaFoldDB" id="A0A081PLF6"/>
<gene>
    <name evidence="4" type="ORF">N180_11010</name>
</gene>
<evidence type="ECO:0000313" key="4">
    <source>
        <dbReference type="EMBL" id="KEQ31529.1"/>
    </source>
</evidence>